<evidence type="ECO:0000256" key="6">
    <source>
        <dbReference type="ARBA" id="ARBA00042266"/>
    </source>
</evidence>
<evidence type="ECO:0000256" key="7">
    <source>
        <dbReference type="ARBA" id="ARBA00049497"/>
    </source>
</evidence>
<dbReference type="Pfam" id="PF06325">
    <property type="entry name" value="PrmA"/>
    <property type="match status" value="1"/>
</dbReference>
<dbReference type="GO" id="GO:0032259">
    <property type="term" value="P:methylation"/>
    <property type="evidence" value="ECO:0007669"/>
    <property type="project" value="UniProtKB-KW"/>
</dbReference>
<keyword evidence="2" id="KW-0808">Transferase</keyword>
<dbReference type="GO" id="GO:0008168">
    <property type="term" value="F:methyltransferase activity"/>
    <property type="evidence" value="ECO:0007669"/>
    <property type="project" value="UniProtKB-KW"/>
</dbReference>
<dbReference type="PANTHER" id="PTHR43648">
    <property type="entry name" value="ELECTRON TRANSFER FLAVOPROTEIN BETA SUBUNIT LYSINE METHYLTRANSFERASE"/>
    <property type="match status" value="1"/>
</dbReference>
<evidence type="ECO:0000256" key="2">
    <source>
        <dbReference type="ARBA" id="ARBA00022679"/>
    </source>
</evidence>
<comment type="catalytic activity">
    <reaction evidence="7">
        <text>L-lysyl-[protein] + 3 S-adenosyl-L-methionine = N(6),N(6),N(6)-trimethyl-L-lysyl-[protein] + 3 S-adenosyl-L-homocysteine + 3 H(+)</text>
        <dbReference type="Rhea" id="RHEA:54192"/>
        <dbReference type="Rhea" id="RHEA-COMP:9752"/>
        <dbReference type="Rhea" id="RHEA-COMP:13826"/>
        <dbReference type="ChEBI" id="CHEBI:15378"/>
        <dbReference type="ChEBI" id="CHEBI:29969"/>
        <dbReference type="ChEBI" id="CHEBI:57856"/>
        <dbReference type="ChEBI" id="CHEBI:59789"/>
        <dbReference type="ChEBI" id="CHEBI:61961"/>
    </reaction>
    <physiologicalReaction direction="left-to-right" evidence="7">
        <dbReference type="Rhea" id="RHEA:54193"/>
    </physiologicalReaction>
</comment>
<keyword evidence="1 9" id="KW-0489">Methyltransferase</keyword>
<reference evidence="9 10" key="1">
    <citation type="submission" date="2025-05" db="UniProtKB">
        <authorList>
            <consortium name="RefSeq"/>
        </authorList>
    </citation>
    <scope>IDENTIFICATION</scope>
</reference>
<keyword evidence="8" id="KW-1185">Reference proteome</keyword>
<comment type="similarity">
    <text evidence="3">Belongs to the methyltransferase superfamily. ETFBKMT family.</text>
</comment>
<dbReference type="RefSeq" id="XP_015269386.1">
    <property type="nucleotide sequence ID" value="XM_015413900.1"/>
</dbReference>
<evidence type="ECO:0000256" key="5">
    <source>
        <dbReference type="ARBA" id="ARBA00041867"/>
    </source>
</evidence>
<evidence type="ECO:0000256" key="1">
    <source>
        <dbReference type="ARBA" id="ARBA00022603"/>
    </source>
</evidence>
<dbReference type="RefSeq" id="XP_015269387.1">
    <property type="nucleotide sequence ID" value="XM_015413901.1"/>
</dbReference>
<evidence type="ECO:0000313" key="9">
    <source>
        <dbReference type="RefSeq" id="XP_015269386.1"/>
    </source>
</evidence>
<dbReference type="PANTHER" id="PTHR43648:SF1">
    <property type="entry name" value="ELECTRON TRANSFER FLAVOPROTEIN BETA SUBUNIT LYSINE METHYLTRANSFERASE"/>
    <property type="match status" value="1"/>
</dbReference>
<dbReference type="CDD" id="cd02440">
    <property type="entry name" value="AdoMet_MTases"/>
    <property type="match status" value="1"/>
</dbReference>
<gene>
    <name evidence="9 10" type="primary">ETFBKMT</name>
</gene>
<evidence type="ECO:0000256" key="4">
    <source>
        <dbReference type="ARBA" id="ARBA00040322"/>
    </source>
</evidence>
<sequence length="264" mass="29773">MISWGWRWQIHRCGKYVFGNASWQKNRSLHLPWRCCHQGTSGSLLYPEIRKFLEENTEITSSGNLTPEIKLRLLTPRCQFWKEKAALWPYKEPYWAIYWPGGQGLSRYLLDNPNIVHMKKVLDLGSGCGATAIAAAMSGATDVVANDIDPIAGAALTMNCELNNLNPFPFLMGNLIGSEVDSWDVIVLGDMFYSDKLADSLHQWLKKCIHAHGTKVLIGDPGRHHFVSHQIQSQLHKLTEYALPELTQQDNNGSTSTTVWNYGC</sequence>
<evidence type="ECO:0000256" key="3">
    <source>
        <dbReference type="ARBA" id="ARBA00037932"/>
    </source>
</evidence>
<dbReference type="InterPro" id="IPR050078">
    <property type="entry name" value="Ribosomal_L11_MeTrfase_PrmA"/>
</dbReference>
<dbReference type="InterPro" id="IPR029063">
    <property type="entry name" value="SAM-dependent_MTases_sf"/>
</dbReference>
<proteinExistence type="inferred from homology"/>
<dbReference type="GeneID" id="107112716"/>
<dbReference type="Gene3D" id="3.40.50.150">
    <property type="entry name" value="Vaccinia Virus protein VP39"/>
    <property type="match status" value="1"/>
</dbReference>
<protein>
    <recommendedName>
        <fullName evidence="4">Electron transfer flavoprotein beta subunit lysine methyltransferase</fullName>
    </recommendedName>
    <alternativeName>
        <fullName evidence="6">ETFB lysine methyltransferase</fullName>
    </alternativeName>
    <alternativeName>
        <fullName evidence="5">Protein N-lysine methyltransferase METTL20</fullName>
    </alternativeName>
</protein>
<organism evidence="8 9">
    <name type="scientific">Gekko japonicus</name>
    <name type="common">Schlegel's Japanese gecko</name>
    <dbReference type="NCBI Taxonomy" id="146911"/>
    <lineage>
        <taxon>Eukaryota</taxon>
        <taxon>Metazoa</taxon>
        <taxon>Chordata</taxon>
        <taxon>Craniata</taxon>
        <taxon>Vertebrata</taxon>
        <taxon>Euteleostomi</taxon>
        <taxon>Lepidosauria</taxon>
        <taxon>Squamata</taxon>
        <taxon>Bifurcata</taxon>
        <taxon>Gekkota</taxon>
        <taxon>Gekkonidae</taxon>
        <taxon>Gekkoninae</taxon>
        <taxon>Gekko</taxon>
    </lineage>
</organism>
<evidence type="ECO:0000313" key="10">
    <source>
        <dbReference type="RefSeq" id="XP_015269387.1"/>
    </source>
</evidence>
<evidence type="ECO:0000313" key="8">
    <source>
        <dbReference type="Proteomes" id="UP000694871"/>
    </source>
</evidence>
<dbReference type="SUPFAM" id="SSF53335">
    <property type="entry name" value="S-adenosyl-L-methionine-dependent methyltransferases"/>
    <property type="match status" value="1"/>
</dbReference>
<name>A0ABM1K6P9_GEKJA</name>
<dbReference type="Proteomes" id="UP000694871">
    <property type="component" value="Unplaced"/>
</dbReference>
<accession>A0ABM1K6P9</accession>